<sequence>MAAVLGILGGMGPYASAEFLRTVYETADERHGPATEQELPRCLLDSDPAFPDRTEAIREGRDVEFTARLRQRLQSLADQGATRIVLTCVTAHHFVRRLDPGLRAKLISLVDVVFDDLEVGGDGPYLLLATSGTRAAKVFESDPRWPSVAHRVVLPPPGPQEEIHRLLYRLKREPVGAELAAQAEDLAARYGCRGVIAGCTEVHLLTRWWRARAGGPPVLDPLRTIANELPKLLEDEEAPGEPGILDRSAGRLRRADPARQ</sequence>
<evidence type="ECO:0000313" key="3">
    <source>
        <dbReference type="EMBL" id="MBP2184127.1"/>
    </source>
</evidence>
<feature type="region of interest" description="Disordered" evidence="2">
    <location>
        <begin position="231"/>
        <end position="260"/>
    </location>
</feature>
<proteinExistence type="predicted"/>
<keyword evidence="4" id="KW-1185">Reference proteome</keyword>
<dbReference type="Gene3D" id="3.40.50.1860">
    <property type="match status" value="2"/>
</dbReference>
<evidence type="ECO:0000256" key="1">
    <source>
        <dbReference type="ARBA" id="ARBA00023235"/>
    </source>
</evidence>
<dbReference type="PANTHER" id="PTHR21198">
    <property type="entry name" value="GLUTAMATE RACEMASE"/>
    <property type="match status" value="1"/>
</dbReference>
<dbReference type="EC" id="5.1.1.13" evidence="3"/>
<dbReference type="EMBL" id="JAGGMS010000001">
    <property type="protein sequence ID" value="MBP2184127.1"/>
    <property type="molecule type" value="Genomic_DNA"/>
</dbReference>
<keyword evidence="1 3" id="KW-0413">Isomerase</keyword>
<comment type="caution">
    <text evidence="3">The sequence shown here is derived from an EMBL/GenBank/DDBJ whole genome shotgun (WGS) entry which is preliminary data.</text>
</comment>
<protein>
    <submittedName>
        <fullName evidence="3">Aspartate racemase</fullName>
        <ecNumber evidence="3">5.1.1.13</ecNumber>
    </submittedName>
</protein>
<dbReference type="SUPFAM" id="SSF53681">
    <property type="entry name" value="Aspartate/glutamate racemase"/>
    <property type="match status" value="2"/>
</dbReference>
<gene>
    <name evidence="3" type="ORF">JOM49_005653</name>
</gene>
<dbReference type="RefSeq" id="WP_209667185.1">
    <property type="nucleotide sequence ID" value="NZ_JAGGMS010000001.1"/>
</dbReference>
<dbReference type="PANTHER" id="PTHR21198:SF7">
    <property type="entry name" value="ASPARTATE-GLUTAMATE RACEMASE FAMILY"/>
    <property type="match status" value="1"/>
</dbReference>
<accession>A0ABS4PXG9</accession>
<name>A0ABS4PXG9_9PSEU</name>
<dbReference type="InterPro" id="IPR015942">
    <property type="entry name" value="Asp/Glu/hydantoin_racemase"/>
</dbReference>
<evidence type="ECO:0000313" key="4">
    <source>
        <dbReference type="Proteomes" id="UP000741013"/>
    </source>
</evidence>
<dbReference type="Proteomes" id="UP000741013">
    <property type="component" value="Unassembled WGS sequence"/>
</dbReference>
<dbReference type="InterPro" id="IPR001920">
    <property type="entry name" value="Asp/Glu_race"/>
</dbReference>
<reference evidence="3 4" key="1">
    <citation type="submission" date="2021-03" db="EMBL/GenBank/DDBJ databases">
        <title>Sequencing the genomes of 1000 actinobacteria strains.</title>
        <authorList>
            <person name="Klenk H.-P."/>
        </authorList>
    </citation>
    <scope>NUCLEOTIDE SEQUENCE [LARGE SCALE GENOMIC DNA]</scope>
    <source>
        <strain evidence="3 4">DSM 45510</strain>
    </source>
</reference>
<dbReference type="GO" id="GO:0047689">
    <property type="term" value="F:aspartate racemase activity"/>
    <property type="evidence" value="ECO:0007669"/>
    <property type="project" value="UniProtKB-EC"/>
</dbReference>
<dbReference type="Pfam" id="PF01177">
    <property type="entry name" value="Asp_Glu_race"/>
    <property type="match status" value="1"/>
</dbReference>
<evidence type="ECO:0000256" key="2">
    <source>
        <dbReference type="SAM" id="MobiDB-lite"/>
    </source>
</evidence>
<organism evidence="3 4">
    <name type="scientific">Amycolatopsis magusensis</name>
    <dbReference type="NCBI Taxonomy" id="882444"/>
    <lineage>
        <taxon>Bacteria</taxon>
        <taxon>Bacillati</taxon>
        <taxon>Actinomycetota</taxon>
        <taxon>Actinomycetes</taxon>
        <taxon>Pseudonocardiales</taxon>
        <taxon>Pseudonocardiaceae</taxon>
        <taxon>Amycolatopsis</taxon>
    </lineage>
</organism>